<dbReference type="PANTHER" id="PTHR24369:SF210">
    <property type="entry name" value="CHAOPTIN-RELATED"/>
    <property type="match status" value="1"/>
</dbReference>
<reference evidence="6" key="1">
    <citation type="journal article" date="2019" name="bioRxiv">
        <title>The Genome of the Zebra Mussel, Dreissena polymorpha: A Resource for Invasive Species Research.</title>
        <authorList>
            <person name="McCartney M.A."/>
            <person name="Auch B."/>
            <person name="Kono T."/>
            <person name="Mallez S."/>
            <person name="Zhang Y."/>
            <person name="Obille A."/>
            <person name="Becker A."/>
            <person name="Abrahante J.E."/>
            <person name="Garbe J."/>
            <person name="Badalamenti J.P."/>
            <person name="Herman A."/>
            <person name="Mangelson H."/>
            <person name="Liachko I."/>
            <person name="Sullivan S."/>
            <person name="Sone E.D."/>
            <person name="Koren S."/>
            <person name="Silverstein K.A.T."/>
            <person name="Beckman K.B."/>
            <person name="Gohl D.M."/>
        </authorList>
    </citation>
    <scope>NUCLEOTIDE SEQUENCE</scope>
    <source>
        <strain evidence="6">Duluth1</strain>
        <tissue evidence="6">Whole animal</tissue>
    </source>
</reference>
<evidence type="ECO:0000256" key="2">
    <source>
        <dbReference type="ARBA" id="ARBA00022729"/>
    </source>
</evidence>
<feature type="transmembrane region" description="Helical" evidence="4">
    <location>
        <begin position="7"/>
        <end position="24"/>
    </location>
</feature>
<dbReference type="InterPro" id="IPR050541">
    <property type="entry name" value="LRR_TM_domain-containing"/>
</dbReference>
<keyword evidence="4" id="KW-1133">Transmembrane helix</keyword>
<keyword evidence="1" id="KW-0433">Leucine-rich repeat</keyword>
<keyword evidence="4" id="KW-0812">Transmembrane</keyword>
<dbReference type="GO" id="GO:0005886">
    <property type="term" value="C:plasma membrane"/>
    <property type="evidence" value="ECO:0007669"/>
    <property type="project" value="TreeGrafter"/>
</dbReference>
<feature type="transmembrane region" description="Helical" evidence="4">
    <location>
        <begin position="184"/>
        <end position="210"/>
    </location>
</feature>
<proteinExistence type="predicted"/>
<dbReference type="SMART" id="SM00082">
    <property type="entry name" value="LRRCT"/>
    <property type="match status" value="1"/>
</dbReference>
<keyword evidence="3" id="KW-0677">Repeat</keyword>
<keyword evidence="4" id="KW-0472">Membrane</keyword>
<protein>
    <recommendedName>
        <fullName evidence="5">LRRCT domain-containing protein</fullName>
    </recommendedName>
</protein>
<dbReference type="Pfam" id="PF13855">
    <property type="entry name" value="LRR_8"/>
    <property type="match status" value="1"/>
</dbReference>
<evidence type="ECO:0000256" key="1">
    <source>
        <dbReference type="ARBA" id="ARBA00022614"/>
    </source>
</evidence>
<evidence type="ECO:0000313" key="7">
    <source>
        <dbReference type="Proteomes" id="UP000828390"/>
    </source>
</evidence>
<comment type="caution">
    <text evidence="6">The sequence shown here is derived from an EMBL/GenBank/DDBJ whole genome shotgun (WGS) entry which is preliminary data.</text>
</comment>
<organism evidence="6 7">
    <name type="scientific">Dreissena polymorpha</name>
    <name type="common">Zebra mussel</name>
    <name type="synonym">Mytilus polymorpha</name>
    <dbReference type="NCBI Taxonomy" id="45954"/>
    <lineage>
        <taxon>Eukaryota</taxon>
        <taxon>Metazoa</taxon>
        <taxon>Spiralia</taxon>
        <taxon>Lophotrochozoa</taxon>
        <taxon>Mollusca</taxon>
        <taxon>Bivalvia</taxon>
        <taxon>Autobranchia</taxon>
        <taxon>Heteroconchia</taxon>
        <taxon>Euheterodonta</taxon>
        <taxon>Imparidentia</taxon>
        <taxon>Neoheterodontei</taxon>
        <taxon>Myida</taxon>
        <taxon>Dreissenoidea</taxon>
        <taxon>Dreissenidae</taxon>
        <taxon>Dreissena</taxon>
    </lineage>
</organism>
<dbReference type="InterPro" id="IPR000483">
    <property type="entry name" value="Cys-rich_flank_reg_C"/>
</dbReference>
<dbReference type="InterPro" id="IPR032675">
    <property type="entry name" value="LRR_dom_sf"/>
</dbReference>
<dbReference type="EMBL" id="JAIWYP010000014">
    <property type="protein sequence ID" value="KAH3710478.1"/>
    <property type="molecule type" value="Genomic_DNA"/>
</dbReference>
<dbReference type="PANTHER" id="PTHR24369">
    <property type="entry name" value="ANTIGEN BSP, PUTATIVE-RELATED"/>
    <property type="match status" value="1"/>
</dbReference>
<sequence length="246" mass="27539">MHKTPHYRVLLIFTFFFSDTLYIVSNQITQVHPDALNNSFIKVLDLQQNLLQRIPESLLCHINQSQTLLLANNPWRCECGIQWMKSLVNNSGQEPTCAEPISYFGTKLLDAIQNKELECNPQDGTLPVPTIYPQVPPRHNYLTPKLDKEPALSTKPTETVSMTSITTTTTKETLNTTNVSNTKWIIAGAVAALLVIGGSVVVPVLVVKLLKPKIVPEPEMLIERGEISFKPCLKYTPQENGWTAIM</sequence>
<evidence type="ECO:0000256" key="3">
    <source>
        <dbReference type="ARBA" id="ARBA00022737"/>
    </source>
</evidence>
<keyword evidence="7" id="KW-1185">Reference proteome</keyword>
<evidence type="ECO:0000313" key="6">
    <source>
        <dbReference type="EMBL" id="KAH3710478.1"/>
    </source>
</evidence>
<dbReference type="Proteomes" id="UP000828390">
    <property type="component" value="Unassembled WGS sequence"/>
</dbReference>
<dbReference type="Gene3D" id="3.80.10.10">
    <property type="entry name" value="Ribonuclease Inhibitor"/>
    <property type="match status" value="1"/>
</dbReference>
<evidence type="ECO:0000259" key="5">
    <source>
        <dbReference type="SMART" id="SM00082"/>
    </source>
</evidence>
<gene>
    <name evidence="6" type="ORF">DPMN_069962</name>
</gene>
<name>A0A9D4BX41_DREPO</name>
<dbReference type="InterPro" id="IPR001611">
    <property type="entry name" value="Leu-rich_rpt"/>
</dbReference>
<reference evidence="6" key="2">
    <citation type="submission" date="2020-11" db="EMBL/GenBank/DDBJ databases">
        <authorList>
            <person name="McCartney M.A."/>
            <person name="Auch B."/>
            <person name="Kono T."/>
            <person name="Mallez S."/>
            <person name="Becker A."/>
            <person name="Gohl D.M."/>
            <person name="Silverstein K.A.T."/>
            <person name="Koren S."/>
            <person name="Bechman K.B."/>
            <person name="Herman A."/>
            <person name="Abrahante J.E."/>
            <person name="Garbe J."/>
        </authorList>
    </citation>
    <scope>NUCLEOTIDE SEQUENCE</scope>
    <source>
        <strain evidence="6">Duluth1</strain>
        <tissue evidence="6">Whole animal</tissue>
    </source>
</reference>
<dbReference type="SUPFAM" id="SSF52058">
    <property type="entry name" value="L domain-like"/>
    <property type="match status" value="1"/>
</dbReference>
<accession>A0A9D4BX41</accession>
<keyword evidence="2" id="KW-0732">Signal</keyword>
<evidence type="ECO:0000256" key="4">
    <source>
        <dbReference type="SAM" id="Phobius"/>
    </source>
</evidence>
<feature type="domain" description="LRRCT" evidence="5">
    <location>
        <begin position="73"/>
        <end position="120"/>
    </location>
</feature>
<dbReference type="AlphaFoldDB" id="A0A9D4BX41"/>